<dbReference type="Gramene" id="Ma04_t29300.1">
    <property type="protein sequence ID" value="Ma04_p29300.1"/>
    <property type="gene ID" value="Ma04_g29300"/>
</dbReference>
<dbReference type="Proteomes" id="UP000012960">
    <property type="component" value="Unplaced"/>
</dbReference>
<evidence type="ECO:0000313" key="2">
    <source>
        <dbReference type="Proteomes" id="UP000012960"/>
    </source>
</evidence>
<dbReference type="InParanoid" id="A0A804IV90"/>
<accession>A0A804IV90</accession>
<organism evidence="1 2">
    <name type="scientific">Musa acuminata subsp. malaccensis</name>
    <name type="common">Wild banana</name>
    <name type="synonym">Musa malaccensis</name>
    <dbReference type="NCBI Taxonomy" id="214687"/>
    <lineage>
        <taxon>Eukaryota</taxon>
        <taxon>Viridiplantae</taxon>
        <taxon>Streptophyta</taxon>
        <taxon>Embryophyta</taxon>
        <taxon>Tracheophyta</taxon>
        <taxon>Spermatophyta</taxon>
        <taxon>Magnoliopsida</taxon>
        <taxon>Liliopsida</taxon>
        <taxon>Zingiberales</taxon>
        <taxon>Musaceae</taxon>
        <taxon>Musa</taxon>
    </lineage>
</organism>
<evidence type="ECO:0000313" key="1">
    <source>
        <dbReference type="EnsemblPlants" id="Ma04_p29300.1"/>
    </source>
</evidence>
<proteinExistence type="predicted"/>
<reference evidence="1" key="1">
    <citation type="submission" date="2021-05" db="UniProtKB">
        <authorList>
            <consortium name="EnsemblPlants"/>
        </authorList>
    </citation>
    <scope>IDENTIFICATION</scope>
    <source>
        <strain evidence="1">subsp. malaccensis</strain>
    </source>
</reference>
<dbReference type="EnsemblPlants" id="Ma04_t29300.1">
    <property type="protein sequence ID" value="Ma04_p29300.1"/>
    <property type="gene ID" value="Ma04_g29300"/>
</dbReference>
<name>A0A804IV90_MUSAM</name>
<sequence>MEATTTSSTEPLLHSKVSYARSLSYANDELKSFRSYLKWMCVD</sequence>
<keyword evidence="2" id="KW-1185">Reference proteome</keyword>
<dbReference type="AlphaFoldDB" id="A0A804IV90"/>
<protein>
    <submittedName>
        <fullName evidence="1">Uncharacterized protein</fullName>
    </submittedName>
</protein>